<dbReference type="GeneID" id="27341608"/>
<dbReference type="EMBL" id="KN847041">
    <property type="protein sequence ID" value="KIW30706.1"/>
    <property type="molecule type" value="Genomic_DNA"/>
</dbReference>
<dbReference type="Proteomes" id="UP000054466">
    <property type="component" value="Unassembled WGS sequence"/>
</dbReference>
<dbReference type="AlphaFoldDB" id="A0A0D1ZRN1"/>
<name>A0A0D1ZRN1_9EURO</name>
<proteinExistence type="predicted"/>
<accession>A0A0D1ZRN1</accession>
<dbReference type="RefSeq" id="XP_016250922.1">
    <property type="nucleotide sequence ID" value="XM_016389020.1"/>
</dbReference>
<evidence type="ECO:0000313" key="2">
    <source>
        <dbReference type="Proteomes" id="UP000054466"/>
    </source>
</evidence>
<gene>
    <name evidence="1" type="ORF">PV07_02414</name>
</gene>
<evidence type="ECO:0000313" key="1">
    <source>
        <dbReference type="EMBL" id="KIW30706.1"/>
    </source>
</evidence>
<dbReference type="VEuPathDB" id="FungiDB:PV07_02414"/>
<protein>
    <submittedName>
        <fullName evidence="1">Uncharacterized protein</fullName>
    </submittedName>
</protein>
<keyword evidence="2" id="KW-1185">Reference proteome</keyword>
<sequence length="103" mass="11780">MLSSDLSAAWHHCHPVNPASKTSFIRQKRTCPLLSVAYSKEGCLCLCLAQTGKKSILPSEYVEVALEEETPIRWMLHLEDLLSWSNGPLEYRRKLKRSQCHIL</sequence>
<reference evidence="1 2" key="1">
    <citation type="submission" date="2015-01" db="EMBL/GenBank/DDBJ databases">
        <title>The Genome Sequence of Cladophialophora immunda CBS83496.</title>
        <authorList>
            <consortium name="The Broad Institute Genomics Platform"/>
            <person name="Cuomo C."/>
            <person name="de Hoog S."/>
            <person name="Gorbushina A."/>
            <person name="Stielow B."/>
            <person name="Teixiera M."/>
            <person name="Abouelleil A."/>
            <person name="Chapman S.B."/>
            <person name="Priest M."/>
            <person name="Young S.K."/>
            <person name="Wortman J."/>
            <person name="Nusbaum C."/>
            <person name="Birren B."/>
        </authorList>
    </citation>
    <scope>NUCLEOTIDE SEQUENCE [LARGE SCALE GENOMIC DNA]</scope>
    <source>
        <strain evidence="1 2">CBS 83496</strain>
    </source>
</reference>
<organism evidence="1 2">
    <name type="scientific">Cladophialophora immunda</name>
    <dbReference type="NCBI Taxonomy" id="569365"/>
    <lineage>
        <taxon>Eukaryota</taxon>
        <taxon>Fungi</taxon>
        <taxon>Dikarya</taxon>
        <taxon>Ascomycota</taxon>
        <taxon>Pezizomycotina</taxon>
        <taxon>Eurotiomycetes</taxon>
        <taxon>Chaetothyriomycetidae</taxon>
        <taxon>Chaetothyriales</taxon>
        <taxon>Herpotrichiellaceae</taxon>
        <taxon>Cladophialophora</taxon>
    </lineage>
</organism>
<dbReference type="HOGENOM" id="CLU_2263459_0_0_1"/>